<dbReference type="SUPFAM" id="SSF49299">
    <property type="entry name" value="PKD domain"/>
    <property type="match status" value="1"/>
</dbReference>
<organism evidence="5 6">
    <name type="scientific">Eubacterium uniforme</name>
    <dbReference type="NCBI Taxonomy" id="39495"/>
    <lineage>
        <taxon>Bacteria</taxon>
        <taxon>Bacillati</taxon>
        <taxon>Bacillota</taxon>
        <taxon>Clostridia</taxon>
        <taxon>Eubacteriales</taxon>
        <taxon>Eubacteriaceae</taxon>
        <taxon>Eubacterium</taxon>
    </lineage>
</organism>
<dbReference type="OrthoDB" id="9765386at2"/>
<dbReference type="NCBIfam" id="TIGR01643">
    <property type="entry name" value="YD_repeat_2x"/>
    <property type="match status" value="8"/>
</dbReference>
<dbReference type="EMBL" id="FUXZ01000002">
    <property type="protein sequence ID" value="SKA60106.1"/>
    <property type="molecule type" value="Genomic_DNA"/>
</dbReference>
<dbReference type="SMART" id="SM00089">
    <property type="entry name" value="PKD"/>
    <property type="match status" value="1"/>
</dbReference>
<evidence type="ECO:0000256" key="2">
    <source>
        <dbReference type="SAM" id="Phobius"/>
    </source>
</evidence>
<keyword evidence="2" id="KW-0812">Transmembrane</keyword>
<keyword evidence="6" id="KW-1185">Reference proteome</keyword>
<accession>A0A1T4V5D1</accession>
<dbReference type="InterPro" id="IPR035986">
    <property type="entry name" value="PKD_dom_sf"/>
</dbReference>
<evidence type="ECO:0000313" key="6">
    <source>
        <dbReference type="Proteomes" id="UP000190814"/>
    </source>
</evidence>
<dbReference type="Gene3D" id="2.180.10.10">
    <property type="entry name" value="RHS repeat-associated core"/>
    <property type="match status" value="6"/>
</dbReference>
<feature type="domain" description="PKD" evidence="4">
    <location>
        <begin position="679"/>
        <end position="759"/>
    </location>
</feature>
<dbReference type="Pfam" id="PF18911">
    <property type="entry name" value="PKD_4"/>
    <property type="match status" value="1"/>
</dbReference>
<evidence type="ECO:0000256" key="1">
    <source>
        <dbReference type="ARBA" id="ARBA00022737"/>
    </source>
</evidence>
<dbReference type="Pfam" id="PF25023">
    <property type="entry name" value="TEN_YD-shell"/>
    <property type="match status" value="3"/>
</dbReference>
<dbReference type="InterPro" id="IPR022409">
    <property type="entry name" value="PKD/Chitinase_dom"/>
</dbReference>
<evidence type="ECO:0000313" key="5">
    <source>
        <dbReference type="EMBL" id="SKA60106.1"/>
    </source>
</evidence>
<dbReference type="InterPro" id="IPR050708">
    <property type="entry name" value="T6SS_VgrG/RHS"/>
</dbReference>
<feature type="signal peptide" evidence="3">
    <location>
        <begin position="1"/>
        <end position="40"/>
    </location>
</feature>
<dbReference type="InterPro" id="IPR056823">
    <property type="entry name" value="TEN-like_YD-shell"/>
</dbReference>
<keyword evidence="2" id="KW-1133">Transmembrane helix</keyword>
<evidence type="ECO:0000259" key="4">
    <source>
        <dbReference type="PROSITE" id="PS50093"/>
    </source>
</evidence>
<feature type="transmembrane region" description="Helical" evidence="2">
    <location>
        <begin position="3153"/>
        <end position="3171"/>
    </location>
</feature>
<dbReference type="Gene3D" id="2.60.40.10">
    <property type="entry name" value="Immunoglobulins"/>
    <property type="match status" value="1"/>
</dbReference>
<dbReference type="PANTHER" id="PTHR32305:SF15">
    <property type="entry name" value="PROTEIN RHSA-RELATED"/>
    <property type="match status" value="1"/>
</dbReference>
<feature type="transmembrane region" description="Helical" evidence="2">
    <location>
        <begin position="3126"/>
        <end position="3146"/>
    </location>
</feature>
<dbReference type="CDD" id="cd00146">
    <property type="entry name" value="PKD"/>
    <property type="match status" value="1"/>
</dbReference>
<dbReference type="STRING" id="39495.SAMN02745111_00179"/>
<dbReference type="InterPro" id="IPR045351">
    <property type="entry name" value="DUF6531"/>
</dbReference>
<dbReference type="PANTHER" id="PTHR32305">
    <property type="match status" value="1"/>
</dbReference>
<gene>
    <name evidence="5" type="ORF">SAMN02745111_00179</name>
</gene>
<name>A0A1T4V5D1_9FIRM</name>
<dbReference type="InterPro" id="IPR013783">
    <property type="entry name" value="Ig-like_fold"/>
</dbReference>
<feature type="chain" id="PRO_5012707529" evidence="3">
    <location>
        <begin position="41"/>
        <end position="3347"/>
    </location>
</feature>
<keyword evidence="3" id="KW-0732">Signal</keyword>
<proteinExistence type="predicted"/>
<sequence>MRRIIGNFKNNKKLGIGKRFVAVLLSSALLFTSFDLQVFADELNNGKNFFYCGEKYETIYDVLEEAREKGDKNIDITAYDDIVIDKEIVVNSDENISIISEIDNDNNDNENDDKDKLKIRFSDEYDFSKNNTGKSYLFNIKNGAKLSIDGYKLEVNCENLTMEKNFIDNYGEFDFRNSEIRDIVPKKRNGYSFIRSYNGVFDFYGSSVYNVWNLYFIYVNHDMKATISGGKFEKFNVGGGYGSFIGGEYGKVIAKDIEVKDAHAFLGGAICAKFLCIYNSKFVDCDGSHSGGAIRTSNNAEIINCTCEDCYCSNRNTRDMAIDSMGTTDIYGITIKGDNRVGGILLQSGKLTLHKSGEYEFENFGKVKTNRNVIENAIDRGLCVENKRDDNTGIIEQADFINNKYKVNNDGKIISVGGAIENHQTLILDDVKFEGNETGRTTLYNEIECNEGDDIYNDNKLILKSNVKFCDDNVNIFLAKDRYVTVKDNLNNHFDENTKINVAVGENVGDDFRRIVKYESNDDTNENDDLTSTAYEMAVSKTWNIVNIADKYKKNIGSNENSIGLYSNIFEQEVKVINDKGESVSNVSFDLYKKLSEGDNSEVIDVDNKYKNYYKLANTKASDKNGKILIERLTEGKYFIKVKDTAEGYDGDAESFFEVGKSENVDTITVNLGHFNEAPIANISVSDDDIKVYKKVSFSGEGSTDDEGIAKYIWRIDDKLLEGKNVTYKFSEEGLYIVSLTVTDNKGRTGSATKKIKVTSSGLDKIDVEVKSTETDGFIKNATIYITDEDNEKIADKILPLGIGTFYSTHGQKINVIAMADGYDMRSTSLVCKGEGKITLYLSTRNTIQGEIKVKELTLEEMKDAGIDVGADENKQIVKYSLNLSFVRIRKGKKEKKPYDFYVDKKTNKVVVGGFSGTTSSKDGEVEIITKSDKFGNVYLMVINGTNKWLKDMFEVELIVINTSKVEIAKDTKATIKLPDGLSLAKMATGSNETEVEMGDIDVNASKSAVWYVRGDVDGTYYVSADVTGKMHTKDTEEESEGNIAVDDHEFSYTFVSDKPLNVTMQSALGVIISLSKTAATGDTYTVGFNYYNKSTKSIYGLEFDIEGDTQVSPGQTTFQNGIMIVGNAGDSFEDRDLNLLEGEEVNDNYVEELKPGEFVRVSYATTITFLDSNKKAVITELVGWALSILEGSTASMDVSFNVTRTEKDDANYEKAYAEGVDMFSGDPVNMLTGAFEGEFEDIKISGYKDLSFKRLYNSLSEDNVGFGKGWSHNYNYQVVSTGSYNDTSLSANDFIIGDNEKVDVVFADNNPTDYIRIKYPDGKIYTFTKVTDKLNSELEYKDLSSGMYQCNDGKTLKVVRQNGKTNKVILNDKGVVYTFDENKHLVSIEDVEGFETKLTYDGGFLSQISNDWFDINLSWNFVSNTIESVIYTNGDEKYVNKYKYEDTYLTGCMNSNEKWEEYTYVDVKKENTEIDGENSTPKDDFESTKLLKTISDYKGNEVLKNTYDKNGRVVVQITAGKGTYSYNYNDEDRINTQTGYKSGKRIVKYNEDNQIISDVRKDDKGVSYDKTKYEYNAKGLPMIITENGEEKKIIYNEFGDISYIEYEDDTTEEYQYDAKKGFLLTKVKDRIDNVIEYSYSGNLLKKKVDGNKNEFFYFYDDSNRLIEEKHGDKIYSEISYNKDGRVKNIKEDKYVTSFTYDAIGDVKTSKCGDYEYKYNYDNCRNLLSETDEKGNTFYYGLDDNGNVVSTTDRRNNTEVRKLEDSGNVEELIDRMKYKTKYVYDNFGYLSKEINDAGDNVVYKYDAYGNIVSKTDERGKTWRFEYDNQGRCIAQINPLDERTEYSYDKNGNVKSKIIYDSKNPDEKYKYSYNYDAVGRLVDEVDIYGNKKHYEYDGNGNVSLYVDEEGFTTYNKYDENNNLIYSQTADKVITYSVDSKGNIKNLTVKGIDENDHEVEVENHTRKYEYDLRGNISKCTDENGNVTKYEYDETGNLKKTIYADGTVEERDYDKNGNLVSLINRNGDEISYEYDANDRLKKITDGDKIIEYSYDFAGRIKKEKYPEGKFVSYDYDKSGNLITKTENEIVTRYERDALGRVTKESIENRAVDDKETDKESIDRYKYTYDVLGNITSVTDGRNKTEKYKYSNKARVKEVTDKNGNIIKFEYDKKGNVKSEKYNNGKVITYYYDAFNQVIKKELSNNKKITFEYKYDLYGNLKEYKDGEGHKTYYSYDACGNNTKITDALGNYTEFTYDAFGNVKSKKSSGTIDESYIYDLNNNLKELKDSNKNTTKYTYDRYSNLKSETRYDGKEKRTFEYEYDLLDRCKSIIRPDGSTESFDYNYNDKVTKKTDGNGNVTNYSYDFRGNLLNVTDAENGSVSYQYDKENNLTKIIKDKDIFIGYEYDANGNRSKVTDELGNETEYSYDVFGNILSEVNPKGRIDYSYDLNDCLTKKIVETKKSKKTTKYTFDYDNNGNLIELHNGANKTNIQRDSMGNVISVSEGNTKVLYEYDKDYRKTKINNGTQAKYEYYNNGNVKSVKTSENEWSFDYNGYDELIEKTSKGIKEKFEYDKLGRLLKTYSNNKLTKVLSYDNESNIIGKIEGTNIKSDSTTNGNKTTSGIDSLKIFDDYSGYENIYIYDYDKSGRLKSEKNSINGKNNTILYEYDGRDNIISEKNGNTSIEYNYDDADRLLERIEKSSGSNIVNKKIDYSYDDNGNLISESLGKTKVTGNKYVSYEKKFDVNAEDKIVNSSVTSIFENSSGSLIKTKNTVEESINAEYIYNGLGLLEEKSITKNNKNSESINAIISSSVSENITEYNKKENYIYDYTSENPCVLGSYSSVNKNVSKIDSKLGLLGITYSENDSNTEKTYSIDNKYVYANDKKIASILDVSSNVKLTKNTYGGTKNNKKLKSSSSDEKSDAKAFELDIVCDERGSVTDAYDVNGKNISKIDYDSYGNISNINVKNVLADESSIDDELTIGNIIDDELNNSDILPSYTTYLYSDELKSSTNEVNKYTTWYAYERFYSTIDKRFINKDPVVSLYEKERVNSYIYAGDNPLKNIDPDGRSFICKVVNSTVFKKAMDLCEGIYDVTSFALNRAYKDVVKPLTDIYNKASDIMDKIPTPVKIVAGLVGGAIAIGTGIAPAIVAGTMIKAAVSGAVISGAMYGVSSLFTGNFDKKEFVNSMLHGATDMFMISGVTLGVKGVVDSVARNSGRIKNFLVNESGEISISKGESKADVLAQNRAKGRAFEQQEFAKFKSQNKKAVEQITVKTSSSVRTRVDAIGLDANGNVVINEYKSSLTAPLTDNQKIAFPEIFESGATVVGNGKGIFSGGYQIPPGTKVTIIRPE</sequence>
<dbReference type="InterPro" id="IPR000601">
    <property type="entry name" value="PKD_dom"/>
</dbReference>
<dbReference type="RefSeq" id="WP_159444240.1">
    <property type="nucleotide sequence ID" value="NZ_FUXZ01000002.1"/>
</dbReference>
<dbReference type="Pfam" id="PF20148">
    <property type="entry name" value="DUF6531"/>
    <property type="match status" value="1"/>
</dbReference>
<evidence type="ECO:0000256" key="3">
    <source>
        <dbReference type="SAM" id="SignalP"/>
    </source>
</evidence>
<reference evidence="5 6" key="1">
    <citation type="submission" date="2017-02" db="EMBL/GenBank/DDBJ databases">
        <authorList>
            <person name="Peterson S.W."/>
        </authorList>
    </citation>
    <scope>NUCLEOTIDE SEQUENCE [LARGE SCALE GENOMIC DNA]</scope>
    <source>
        <strain evidence="5 6">ATCC 35992</strain>
    </source>
</reference>
<protein>
    <submittedName>
        <fullName evidence="5">YD repeat-containing protein</fullName>
    </submittedName>
</protein>
<dbReference type="InterPro" id="IPR006530">
    <property type="entry name" value="YD"/>
</dbReference>
<keyword evidence="1" id="KW-0677">Repeat</keyword>
<dbReference type="PROSITE" id="PS50093">
    <property type="entry name" value="PKD"/>
    <property type="match status" value="1"/>
</dbReference>
<keyword evidence="2" id="KW-0472">Membrane</keyword>
<dbReference type="Proteomes" id="UP000190814">
    <property type="component" value="Unassembled WGS sequence"/>
</dbReference>